<sequence>MAPAARSHSVHRDHWADLAKRRTGPRFALPSLLIVEKAVPHSAASSSTMGLRRVLKRADRPQSGTAFDLAESISTPSCDSPRDVPCWLSSHRGHLPDWKCPEAWRRQRRGGTPMHQLEGREGILSLQTYSWQ</sequence>
<evidence type="ECO:0000313" key="1">
    <source>
        <dbReference type="EMBL" id="KAJ2975379.1"/>
    </source>
</evidence>
<comment type="caution">
    <text evidence="1">The sequence shown here is derived from an EMBL/GenBank/DDBJ whole genome shotgun (WGS) entry which is preliminary data.</text>
</comment>
<name>A0ACC1N8X3_9APHY</name>
<organism evidence="1 2">
    <name type="scientific">Trametes sanguinea</name>
    <dbReference type="NCBI Taxonomy" id="158606"/>
    <lineage>
        <taxon>Eukaryota</taxon>
        <taxon>Fungi</taxon>
        <taxon>Dikarya</taxon>
        <taxon>Basidiomycota</taxon>
        <taxon>Agaricomycotina</taxon>
        <taxon>Agaricomycetes</taxon>
        <taxon>Polyporales</taxon>
        <taxon>Polyporaceae</taxon>
        <taxon>Trametes</taxon>
    </lineage>
</organism>
<evidence type="ECO:0000313" key="2">
    <source>
        <dbReference type="Proteomes" id="UP001144978"/>
    </source>
</evidence>
<dbReference type="EMBL" id="JANSHE010004705">
    <property type="protein sequence ID" value="KAJ2975379.1"/>
    <property type="molecule type" value="Genomic_DNA"/>
</dbReference>
<gene>
    <name evidence="1" type="ORF">NUW54_g11741</name>
</gene>
<protein>
    <submittedName>
        <fullName evidence="1">Uncharacterized protein</fullName>
    </submittedName>
</protein>
<proteinExistence type="predicted"/>
<dbReference type="Proteomes" id="UP001144978">
    <property type="component" value="Unassembled WGS sequence"/>
</dbReference>
<accession>A0ACC1N8X3</accession>
<keyword evidence="2" id="KW-1185">Reference proteome</keyword>
<reference evidence="1" key="1">
    <citation type="submission" date="2022-08" db="EMBL/GenBank/DDBJ databases">
        <title>Genome Sequence of Pycnoporus sanguineus.</title>
        <authorList>
            <person name="Buettner E."/>
        </authorList>
    </citation>
    <scope>NUCLEOTIDE SEQUENCE</scope>
    <source>
        <strain evidence="1">CG-C14</strain>
    </source>
</reference>